<feature type="compositionally biased region" description="Basic and acidic residues" evidence="1">
    <location>
        <begin position="1"/>
        <end position="15"/>
    </location>
</feature>
<feature type="region of interest" description="Disordered" evidence="1">
    <location>
        <begin position="1"/>
        <end position="25"/>
    </location>
</feature>
<protein>
    <submittedName>
        <fullName evidence="2">Uncharacterized protein</fullName>
    </submittedName>
</protein>
<evidence type="ECO:0000256" key="1">
    <source>
        <dbReference type="SAM" id="MobiDB-lite"/>
    </source>
</evidence>
<comment type="caution">
    <text evidence="2">The sequence shown here is derived from an EMBL/GenBank/DDBJ whole genome shotgun (WGS) entry which is preliminary data.</text>
</comment>
<dbReference type="Proteomes" id="UP001552527">
    <property type="component" value="Unassembled WGS sequence"/>
</dbReference>
<evidence type="ECO:0000313" key="3">
    <source>
        <dbReference type="Proteomes" id="UP001552527"/>
    </source>
</evidence>
<reference evidence="2 3" key="1">
    <citation type="submission" date="2024-06" db="EMBL/GenBank/DDBJ databases">
        <title>The Natural Products Discovery Center: Release of the First 8490 Sequenced Strains for Exploring Actinobacteria Biosynthetic Diversity.</title>
        <authorList>
            <person name="Kalkreuter E."/>
            <person name="Kautsar S.A."/>
            <person name="Yang D."/>
            <person name="Bader C.D."/>
            <person name="Teijaro C.N."/>
            <person name="Fluegel L."/>
            <person name="Davis C.M."/>
            <person name="Simpson J.R."/>
            <person name="Lauterbach L."/>
            <person name="Steele A.D."/>
            <person name="Gui C."/>
            <person name="Meng S."/>
            <person name="Li G."/>
            <person name="Viehrig K."/>
            <person name="Ye F."/>
            <person name="Su P."/>
            <person name="Kiefer A.F."/>
            <person name="Nichols A."/>
            <person name="Cepeda A.J."/>
            <person name="Yan W."/>
            <person name="Fan B."/>
            <person name="Jiang Y."/>
            <person name="Adhikari A."/>
            <person name="Zheng C.-J."/>
            <person name="Schuster L."/>
            <person name="Cowan T.M."/>
            <person name="Smanski M.J."/>
            <person name="Chevrette M.G."/>
            <person name="De Carvalho L.P.S."/>
            <person name="Shen B."/>
        </authorList>
    </citation>
    <scope>NUCLEOTIDE SEQUENCE [LARGE SCALE GENOMIC DNA]</scope>
    <source>
        <strain evidence="2 3">NPDC052768</strain>
    </source>
</reference>
<gene>
    <name evidence="2" type="ORF">AB0K95_33365</name>
</gene>
<sequence>MPDPDPAPHPRKDETASPAGPEPPSELVAAALEAHRTLSRGLGRNVPLTALGPDCGMRGLAAFVAVYAAQQEQRGARDPGEAA</sequence>
<organism evidence="2 3">
    <name type="scientific">Streptomyces werraensis</name>
    <dbReference type="NCBI Taxonomy" id="68284"/>
    <lineage>
        <taxon>Bacteria</taxon>
        <taxon>Bacillati</taxon>
        <taxon>Actinomycetota</taxon>
        <taxon>Actinomycetes</taxon>
        <taxon>Kitasatosporales</taxon>
        <taxon>Streptomycetaceae</taxon>
        <taxon>Streptomyces</taxon>
    </lineage>
</organism>
<keyword evidence="3" id="KW-1185">Reference proteome</keyword>
<dbReference type="EMBL" id="JBFATE010000036">
    <property type="protein sequence ID" value="MEV5250101.1"/>
    <property type="molecule type" value="Genomic_DNA"/>
</dbReference>
<proteinExistence type="predicted"/>
<accession>A0ABV3JPK9</accession>
<name>A0ABV3JPK9_9ACTN</name>
<dbReference type="RefSeq" id="WP_364027974.1">
    <property type="nucleotide sequence ID" value="NZ_JBFATD010000042.1"/>
</dbReference>
<evidence type="ECO:0000313" key="2">
    <source>
        <dbReference type="EMBL" id="MEV5250101.1"/>
    </source>
</evidence>